<keyword evidence="6" id="KW-1185">Reference proteome</keyword>
<feature type="domain" description="Peptidase M14" evidence="4">
    <location>
        <begin position="210"/>
        <end position="466"/>
    </location>
</feature>
<feature type="active site" description="Proton donor/acceptor" evidence="3">
    <location>
        <position position="443"/>
    </location>
</feature>
<dbReference type="Proteomes" id="UP001470230">
    <property type="component" value="Unassembled WGS sequence"/>
</dbReference>
<dbReference type="InterPro" id="IPR050821">
    <property type="entry name" value="Cytosolic_carboxypeptidase"/>
</dbReference>
<dbReference type="InterPro" id="IPR040626">
    <property type="entry name" value="Pepdidase_M14_N"/>
</dbReference>
<dbReference type="PANTHER" id="PTHR12756">
    <property type="entry name" value="CYTOSOLIC CARBOXYPEPTIDASE"/>
    <property type="match status" value="1"/>
</dbReference>
<dbReference type="Gene3D" id="3.40.630.10">
    <property type="entry name" value="Zn peptidases"/>
    <property type="match status" value="1"/>
</dbReference>
<evidence type="ECO:0000313" key="5">
    <source>
        <dbReference type="EMBL" id="KAK8885314.1"/>
    </source>
</evidence>
<dbReference type="Pfam" id="PF00246">
    <property type="entry name" value="Peptidase_M14"/>
    <property type="match status" value="1"/>
</dbReference>
<gene>
    <name evidence="5" type="ORF">M9Y10_040760</name>
</gene>
<evidence type="ECO:0000313" key="6">
    <source>
        <dbReference type="Proteomes" id="UP001470230"/>
    </source>
</evidence>
<reference evidence="5 6" key="1">
    <citation type="submission" date="2024-04" db="EMBL/GenBank/DDBJ databases">
        <title>Tritrichomonas musculus Genome.</title>
        <authorList>
            <person name="Alves-Ferreira E."/>
            <person name="Grigg M."/>
            <person name="Lorenzi H."/>
            <person name="Galac M."/>
        </authorList>
    </citation>
    <scope>NUCLEOTIDE SEQUENCE [LARGE SCALE GENOMIC DNA]</scope>
    <source>
        <strain evidence="5 6">EAF2021</strain>
    </source>
</reference>
<name>A0ABR2K2H4_9EUKA</name>
<dbReference type="PROSITE" id="PS52035">
    <property type="entry name" value="PEPTIDASE_M14"/>
    <property type="match status" value="1"/>
</dbReference>
<dbReference type="Pfam" id="PF18027">
    <property type="entry name" value="Pepdidase_M14_N"/>
    <property type="match status" value="1"/>
</dbReference>
<evidence type="ECO:0000256" key="2">
    <source>
        <dbReference type="ARBA" id="ARBA00005988"/>
    </source>
</evidence>
<sequence>MSDPIEVDDDQNDLFTSVTDRDNLFIIHRGKPSNQHSGLAKVVSKPHWPENLWKTGQLIYSMKHPEKNLPPPSSPSDNTLRFDSRFESGNLSRAYKLSENCYHLILEYDHSANGDCMWFYFKITNMNSQTKYNFYISGFSKEMILFCSGAKIFFYSEKRATQEDISWTHGGSKYAFAFTTRTKNKLKRATLQFHFRFPYSDDEVFFSYAIPYTYSDLLRNIEIWKKMTGPGVFTSQIIGQTLCGRDVPYFEITSPNSSIPLAGKSCIFLTGRIHPGETSGSFVLHGLIEFLISDHPVAKYILDHCIVRIVPMINIDGVVEGSYRVSLMGQDLNRIWANPNPVMQPVVYKTKTLIEQTAQERPLIVYIDFHGHSNQHGTFAFGCPNAKNVGLKDAEKLLPRLFSFLSEEFTWENCEFTFPKERKNAGRIIVRCEMGVVQSLTIEASFGAVKAGKNAGLLYDEVLWKNVGADLAYGIYHFLIPTFSPVYNYVSKELAFFEPKTTKEAKELRELRELTRKKQICKPKSSESDLLISYDLSHEDIKPNFVEQLLKGRSADQGPLKVQHPKSFLKCDINDIGTTQPSYVSPKWNQTFFQKFS</sequence>
<organism evidence="5 6">
    <name type="scientific">Tritrichomonas musculus</name>
    <dbReference type="NCBI Taxonomy" id="1915356"/>
    <lineage>
        <taxon>Eukaryota</taxon>
        <taxon>Metamonada</taxon>
        <taxon>Parabasalia</taxon>
        <taxon>Tritrichomonadida</taxon>
        <taxon>Tritrichomonadidae</taxon>
        <taxon>Tritrichomonas</taxon>
    </lineage>
</organism>
<proteinExistence type="inferred from homology"/>
<accession>A0ABR2K2H4</accession>
<dbReference type="Gene3D" id="2.60.40.3120">
    <property type="match status" value="1"/>
</dbReference>
<comment type="cofactor">
    <cofactor evidence="1">
        <name>Zn(2+)</name>
        <dbReference type="ChEBI" id="CHEBI:29105"/>
    </cofactor>
</comment>
<dbReference type="InterPro" id="IPR000834">
    <property type="entry name" value="Peptidase_M14"/>
</dbReference>
<dbReference type="EMBL" id="JAPFFF010000007">
    <property type="protein sequence ID" value="KAK8885314.1"/>
    <property type="molecule type" value="Genomic_DNA"/>
</dbReference>
<comment type="caution">
    <text evidence="5">The sequence shown here is derived from an EMBL/GenBank/DDBJ whole genome shotgun (WGS) entry which is preliminary data.</text>
</comment>
<evidence type="ECO:0000256" key="3">
    <source>
        <dbReference type="PROSITE-ProRule" id="PRU01379"/>
    </source>
</evidence>
<evidence type="ECO:0000259" key="4">
    <source>
        <dbReference type="PROSITE" id="PS52035"/>
    </source>
</evidence>
<evidence type="ECO:0000256" key="1">
    <source>
        <dbReference type="ARBA" id="ARBA00001947"/>
    </source>
</evidence>
<dbReference type="PANTHER" id="PTHR12756:SF11">
    <property type="entry name" value="CYTOSOLIC CARBOXYPEPTIDASE 1"/>
    <property type="match status" value="1"/>
</dbReference>
<protein>
    <recommendedName>
        <fullName evidence="4">Peptidase M14 domain-containing protein</fullName>
    </recommendedName>
</protein>
<comment type="similarity">
    <text evidence="2 3">Belongs to the peptidase M14 family.</text>
</comment>
<dbReference type="SUPFAM" id="SSF53187">
    <property type="entry name" value="Zn-dependent exopeptidases"/>
    <property type="match status" value="1"/>
</dbReference>